<gene>
    <name evidence="1" type="ORF">HF086_006630</name>
</gene>
<proteinExistence type="predicted"/>
<dbReference type="EMBL" id="JACEFF010000755">
    <property type="protein sequence ID" value="KAH9631638.1"/>
    <property type="molecule type" value="Genomic_DNA"/>
</dbReference>
<dbReference type="AlphaFoldDB" id="A0A922SBZ0"/>
<evidence type="ECO:0000313" key="2">
    <source>
        <dbReference type="Proteomes" id="UP000814243"/>
    </source>
</evidence>
<name>A0A922SBZ0_SPOEX</name>
<organism evidence="1 2">
    <name type="scientific">Spodoptera exigua</name>
    <name type="common">Beet armyworm</name>
    <name type="synonym">Noctua fulgens</name>
    <dbReference type="NCBI Taxonomy" id="7107"/>
    <lineage>
        <taxon>Eukaryota</taxon>
        <taxon>Metazoa</taxon>
        <taxon>Ecdysozoa</taxon>
        <taxon>Arthropoda</taxon>
        <taxon>Hexapoda</taxon>
        <taxon>Insecta</taxon>
        <taxon>Pterygota</taxon>
        <taxon>Neoptera</taxon>
        <taxon>Endopterygota</taxon>
        <taxon>Lepidoptera</taxon>
        <taxon>Glossata</taxon>
        <taxon>Ditrysia</taxon>
        <taxon>Noctuoidea</taxon>
        <taxon>Noctuidae</taxon>
        <taxon>Amphipyrinae</taxon>
        <taxon>Spodoptera</taxon>
    </lineage>
</organism>
<dbReference type="Proteomes" id="UP000814243">
    <property type="component" value="Unassembled WGS sequence"/>
</dbReference>
<sequence length="84" mass="9242">MFVLALLTAAVCTALMFWWWCRYAYLYLGDLLAYSAGSSGYTEVVPVRAARAPAGVCGVLAVRLDGLHVLRRCLLLHSPNDKHS</sequence>
<accession>A0A922SBZ0</accession>
<evidence type="ECO:0000313" key="1">
    <source>
        <dbReference type="EMBL" id="KAH9631638.1"/>
    </source>
</evidence>
<comment type="caution">
    <text evidence="1">The sequence shown here is derived from an EMBL/GenBank/DDBJ whole genome shotgun (WGS) entry which is preliminary data.</text>
</comment>
<reference evidence="1" key="1">
    <citation type="journal article" date="2021" name="G3 (Bethesda)">
        <title>Genome and transcriptome analysis of the beet armyworm Spodoptera exigua reveals targets for pest control. .</title>
        <authorList>
            <person name="Simon S."/>
            <person name="Breeschoten T."/>
            <person name="Jansen H.J."/>
            <person name="Dirks R.P."/>
            <person name="Schranz M.E."/>
            <person name="Ros V.I.D."/>
        </authorList>
    </citation>
    <scope>NUCLEOTIDE SEQUENCE</scope>
    <source>
        <strain evidence="1">TB_SE_WUR_2020</strain>
    </source>
</reference>
<protein>
    <submittedName>
        <fullName evidence="1">Uncharacterized protein</fullName>
    </submittedName>
</protein>